<name>A0A1A8ZVI3_9ACTN</name>
<dbReference type="EMBL" id="LT594323">
    <property type="protein sequence ID" value="SBT47883.1"/>
    <property type="molecule type" value="Genomic_DNA"/>
</dbReference>
<feature type="transmembrane region" description="Helical" evidence="2">
    <location>
        <begin position="28"/>
        <end position="56"/>
    </location>
</feature>
<proteinExistence type="predicted"/>
<gene>
    <name evidence="3" type="ORF">GA0070611_3875</name>
</gene>
<evidence type="ECO:0000313" key="3">
    <source>
        <dbReference type="EMBL" id="SBT47883.1"/>
    </source>
</evidence>
<organism evidence="3 4">
    <name type="scientific">Micromonospora auratinigra</name>
    <dbReference type="NCBI Taxonomy" id="261654"/>
    <lineage>
        <taxon>Bacteria</taxon>
        <taxon>Bacillati</taxon>
        <taxon>Actinomycetota</taxon>
        <taxon>Actinomycetes</taxon>
        <taxon>Micromonosporales</taxon>
        <taxon>Micromonosporaceae</taxon>
        <taxon>Micromonospora</taxon>
    </lineage>
</organism>
<evidence type="ECO:0000256" key="2">
    <source>
        <dbReference type="SAM" id="Phobius"/>
    </source>
</evidence>
<protein>
    <recommendedName>
        <fullName evidence="5">DUF4190 domain-containing protein</fullName>
    </recommendedName>
</protein>
<keyword evidence="2" id="KW-0472">Membrane</keyword>
<reference evidence="4" key="1">
    <citation type="submission" date="2016-06" db="EMBL/GenBank/DDBJ databases">
        <authorList>
            <person name="Varghese N."/>
            <person name="Submissions Spin"/>
        </authorList>
    </citation>
    <scope>NUCLEOTIDE SEQUENCE [LARGE SCALE GENOMIC DNA]</scope>
    <source>
        <strain evidence="4">DSM 44815</strain>
    </source>
</reference>
<evidence type="ECO:0008006" key="5">
    <source>
        <dbReference type="Google" id="ProtNLM"/>
    </source>
</evidence>
<keyword evidence="2" id="KW-1133">Transmembrane helix</keyword>
<keyword evidence="2" id="KW-0812">Transmembrane</keyword>
<feature type="region of interest" description="Disordered" evidence="1">
    <location>
        <begin position="1"/>
        <end position="22"/>
    </location>
</feature>
<sequence>MPGQVPVAPPAPRHPRDPEPVRSTKARAVFALGLIGALTGFFVGGVVPATIALTLARQARREAYASGGFLTGADWLRRGERLAWAGLLLAAVAVVAAVVIGLFRLADAPFGHDFAPNID</sequence>
<dbReference type="Proteomes" id="UP000199385">
    <property type="component" value="Chromosome I"/>
</dbReference>
<dbReference type="AlphaFoldDB" id="A0A1A8ZVI3"/>
<dbReference type="PATRIC" id="fig|261654.4.peg.3939"/>
<accession>A0A1A8ZVI3</accession>
<keyword evidence="4" id="KW-1185">Reference proteome</keyword>
<feature type="transmembrane region" description="Helical" evidence="2">
    <location>
        <begin position="82"/>
        <end position="103"/>
    </location>
</feature>
<dbReference type="STRING" id="261654.GA0070611_3875"/>
<evidence type="ECO:0000313" key="4">
    <source>
        <dbReference type="Proteomes" id="UP000199385"/>
    </source>
</evidence>
<evidence type="ECO:0000256" key="1">
    <source>
        <dbReference type="SAM" id="MobiDB-lite"/>
    </source>
</evidence>